<reference evidence="1" key="1">
    <citation type="journal article" date="2015" name="Nature">
        <title>Complex archaea that bridge the gap between prokaryotes and eukaryotes.</title>
        <authorList>
            <person name="Spang A."/>
            <person name="Saw J.H."/>
            <person name="Jorgensen S.L."/>
            <person name="Zaremba-Niedzwiedzka K."/>
            <person name="Martijn J."/>
            <person name="Lind A.E."/>
            <person name="van Eijk R."/>
            <person name="Schleper C."/>
            <person name="Guy L."/>
            <person name="Ettema T.J."/>
        </authorList>
    </citation>
    <scope>NUCLEOTIDE SEQUENCE</scope>
</reference>
<gene>
    <name evidence="1" type="ORF">LCGC14_2078660</name>
</gene>
<proteinExistence type="predicted"/>
<organism evidence="1">
    <name type="scientific">marine sediment metagenome</name>
    <dbReference type="NCBI Taxonomy" id="412755"/>
    <lineage>
        <taxon>unclassified sequences</taxon>
        <taxon>metagenomes</taxon>
        <taxon>ecological metagenomes</taxon>
    </lineage>
</organism>
<accession>A0A0F9EG40</accession>
<dbReference type="AlphaFoldDB" id="A0A0F9EG40"/>
<dbReference type="EMBL" id="LAZR01025080">
    <property type="protein sequence ID" value="KKL73063.1"/>
    <property type="molecule type" value="Genomic_DNA"/>
</dbReference>
<name>A0A0F9EG40_9ZZZZ</name>
<protein>
    <submittedName>
        <fullName evidence="1">Uncharacterized protein</fullName>
    </submittedName>
</protein>
<comment type="caution">
    <text evidence="1">The sequence shown here is derived from an EMBL/GenBank/DDBJ whole genome shotgun (WGS) entry which is preliminary data.</text>
</comment>
<evidence type="ECO:0000313" key="1">
    <source>
        <dbReference type="EMBL" id="KKL73063.1"/>
    </source>
</evidence>
<sequence>MFYAYEAISPIIVQHVFDYLFREYRKACRIGARERMDGLRQALRLVIEVL</sequence>